<dbReference type="EMBL" id="CM042886">
    <property type="protein sequence ID" value="KAI4339803.1"/>
    <property type="molecule type" value="Genomic_DNA"/>
</dbReference>
<comment type="caution">
    <text evidence="1">The sequence shown here is derived from an EMBL/GenBank/DDBJ whole genome shotgun (WGS) entry which is preliminary data.</text>
</comment>
<evidence type="ECO:0000313" key="2">
    <source>
        <dbReference type="Proteomes" id="UP001057402"/>
    </source>
</evidence>
<organism evidence="1 2">
    <name type="scientific">Melastoma candidum</name>
    <dbReference type="NCBI Taxonomy" id="119954"/>
    <lineage>
        <taxon>Eukaryota</taxon>
        <taxon>Viridiplantae</taxon>
        <taxon>Streptophyta</taxon>
        <taxon>Embryophyta</taxon>
        <taxon>Tracheophyta</taxon>
        <taxon>Spermatophyta</taxon>
        <taxon>Magnoliopsida</taxon>
        <taxon>eudicotyledons</taxon>
        <taxon>Gunneridae</taxon>
        <taxon>Pentapetalae</taxon>
        <taxon>rosids</taxon>
        <taxon>malvids</taxon>
        <taxon>Myrtales</taxon>
        <taxon>Melastomataceae</taxon>
        <taxon>Melastomatoideae</taxon>
        <taxon>Melastomateae</taxon>
        <taxon>Melastoma</taxon>
    </lineage>
</organism>
<accession>A0ACB9NTG7</accession>
<sequence>MGSILAVPGLLLSVHVMWVFPAYTHGVTVTGKEVRFWLIKLCGKLLEASEASPSLNLDSQSQLSNSTHNPVERKRLGGYKGRADQESDKAKTPSCPFIMLFLQPISGSNCMHVPRWQKLQSFQIGSPTQS</sequence>
<gene>
    <name evidence="1" type="ORF">MLD38_024703</name>
</gene>
<protein>
    <submittedName>
        <fullName evidence="1">Uncharacterized protein</fullName>
    </submittedName>
</protein>
<evidence type="ECO:0000313" key="1">
    <source>
        <dbReference type="EMBL" id="KAI4339803.1"/>
    </source>
</evidence>
<name>A0ACB9NTG7_9MYRT</name>
<dbReference type="Proteomes" id="UP001057402">
    <property type="component" value="Chromosome 7"/>
</dbReference>
<proteinExistence type="predicted"/>
<keyword evidence="2" id="KW-1185">Reference proteome</keyword>
<reference evidence="2" key="1">
    <citation type="journal article" date="2023" name="Front. Plant Sci.">
        <title>Chromosomal-level genome assembly of Melastoma candidum provides insights into trichome evolution.</title>
        <authorList>
            <person name="Zhong Y."/>
            <person name="Wu W."/>
            <person name="Sun C."/>
            <person name="Zou P."/>
            <person name="Liu Y."/>
            <person name="Dai S."/>
            <person name="Zhou R."/>
        </authorList>
    </citation>
    <scope>NUCLEOTIDE SEQUENCE [LARGE SCALE GENOMIC DNA]</scope>
</reference>